<dbReference type="InterPro" id="IPR023401">
    <property type="entry name" value="ODC_N"/>
</dbReference>
<feature type="region of interest" description="Disordered" evidence="2">
    <location>
        <begin position="121"/>
        <end position="152"/>
    </location>
</feature>
<gene>
    <name evidence="3" type="ORF">CC80DRAFT_425924</name>
</gene>
<dbReference type="GO" id="GO:0005737">
    <property type="term" value="C:cytoplasm"/>
    <property type="evidence" value="ECO:0007669"/>
    <property type="project" value="TreeGrafter"/>
</dbReference>
<evidence type="ECO:0000256" key="2">
    <source>
        <dbReference type="SAM" id="MobiDB-lite"/>
    </source>
</evidence>
<dbReference type="InterPro" id="IPR003462">
    <property type="entry name" value="ODC_Mu_crystall"/>
</dbReference>
<evidence type="ECO:0000313" key="3">
    <source>
        <dbReference type="EMBL" id="KAF1950978.1"/>
    </source>
</evidence>
<dbReference type="EMBL" id="ML977021">
    <property type="protein sequence ID" value="KAF1950978.1"/>
    <property type="molecule type" value="Genomic_DNA"/>
</dbReference>
<proteinExistence type="inferred from homology"/>
<dbReference type="OrthoDB" id="41492at2759"/>
<dbReference type="PANTHER" id="PTHR13812">
    <property type="entry name" value="KETIMINE REDUCTASE MU-CRYSTALLIN"/>
    <property type="match status" value="1"/>
</dbReference>
<dbReference type="Gene3D" id="3.40.50.720">
    <property type="entry name" value="NAD(P)-binding Rossmann-like Domain"/>
    <property type="match status" value="1"/>
</dbReference>
<evidence type="ECO:0000313" key="4">
    <source>
        <dbReference type="Proteomes" id="UP000800035"/>
    </source>
</evidence>
<name>A0A6A5TF73_9PLEO</name>
<sequence>MPLTILTDSDVSDLLHSLTRQNILDLQQSLADALHYYSTATEEDTNGCCSTYQPLRTSLKRSDGQTTLLMPASSNDGFGVKIVTLAAPDSDKKSTSDTGSVGSGAASLSSFDSLSISQPSTTSSTTAFDGPPASLASSQSTTPKGSLTLLDRDGRPRALVNAEEITAFRTALASTMMFKKRHNVHDLLVFGAGKQAYWHIRLALLLRGPEIHHLNIINRSFERAHQLIHRLYNSPTGDGIELARPKTQIITNSHHEYERLLKATVRESSVIFCTTPSLTPLFPASHLTNTEGRKKGRYVSLVGSYKPHMLEIHPDILKQNVAPDHGRHHHKHAIQGGAVIVDSVDACLKEAGEIIQAGLSGNELVEIGELIMLRREAERKRLECQARKSMDGLDDQGVELGECEQRKRKRGDKGPDDGGLMAWLQKGNVIYKSVGLGLMDVVVGSDLVRLADERGVGVRVENF</sequence>
<organism evidence="3 4">
    <name type="scientific">Byssothecium circinans</name>
    <dbReference type="NCBI Taxonomy" id="147558"/>
    <lineage>
        <taxon>Eukaryota</taxon>
        <taxon>Fungi</taxon>
        <taxon>Dikarya</taxon>
        <taxon>Ascomycota</taxon>
        <taxon>Pezizomycotina</taxon>
        <taxon>Dothideomycetes</taxon>
        <taxon>Pleosporomycetidae</taxon>
        <taxon>Pleosporales</taxon>
        <taxon>Massarineae</taxon>
        <taxon>Massarinaceae</taxon>
        <taxon>Byssothecium</taxon>
    </lineage>
</organism>
<dbReference type="FunFam" id="3.40.50.720:FF:000577">
    <property type="entry name" value="Proline utilization protein PrnX, putative"/>
    <property type="match status" value="1"/>
</dbReference>
<reference evidence="3" key="1">
    <citation type="journal article" date="2020" name="Stud. Mycol.">
        <title>101 Dothideomycetes genomes: a test case for predicting lifestyles and emergence of pathogens.</title>
        <authorList>
            <person name="Haridas S."/>
            <person name="Albert R."/>
            <person name="Binder M."/>
            <person name="Bloem J."/>
            <person name="Labutti K."/>
            <person name="Salamov A."/>
            <person name="Andreopoulos B."/>
            <person name="Baker S."/>
            <person name="Barry K."/>
            <person name="Bills G."/>
            <person name="Bluhm B."/>
            <person name="Cannon C."/>
            <person name="Castanera R."/>
            <person name="Culley D."/>
            <person name="Daum C."/>
            <person name="Ezra D."/>
            <person name="Gonzalez J."/>
            <person name="Henrissat B."/>
            <person name="Kuo A."/>
            <person name="Liang C."/>
            <person name="Lipzen A."/>
            <person name="Lutzoni F."/>
            <person name="Magnuson J."/>
            <person name="Mondo S."/>
            <person name="Nolan M."/>
            <person name="Ohm R."/>
            <person name="Pangilinan J."/>
            <person name="Park H.-J."/>
            <person name="Ramirez L."/>
            <person name="Alfaro M."/>
            <person name="Sun H."/>
            <person name="Tritt A."/>
            <person name="Yoshinaga Y."/>
            <person name="Zwiers L.-H."/>
            <person name="Turgeon B."/>
            <person name="Goodwin S."/>
            <person name="Spatafora J."/>
            <person name="Crous P."/>
            <person name="Grigoriev I."/>
        </authorList>
    </citation>
    <scope>NUCLEOTIDE SEQUENCE</scope>
    <source>
        <strain evidence="3">CBS 675.92</strain>
    </source>
</reference>
<dbReference type="Proteomes" id="UP000800035">
    <property type="component" value="Unassembled WGS sequence"/>
</dbReference>
<feature type="compositionally biased region" description="Polar residues" evidence="2">
    <location>
        <begin position="135"/>
        <end position="145"/>
    </location>
</feature>
<protein>
    <submittedName>
        <fullName evidence="3">NAD(P)-binding protein</fullName>
    </submittedName>
</protein>
<accession>A0A6A5TF73</accession>
<dbReference type="Pfam" id="PF02423">
    <property type="entry name" value="OCD_Mu_crystall"/>
    <property type="match status" value="1"/>
</dbReference>
<dbReference type="SUPFAM" id="SSF51735">
    <property type="entry name" value="NAD(P)-binding Rossmann-fold domains"/>
    <property type="match status" value="1"/>
</dbReference>
<comment type="similarity">
    <text evidence="1">Belongs to the ornithine cyclodeaminase/mu-crystallin family.</text>
</comment>
<dbReference type="AlphaFoldDB" id="A0A6A5TF73"/>
<evidence type="ECO:0000256" key="1">
    <source>
        <dbReference type="ARBA" id="ARBA00008903"/>
    </source>
</evidence>
<keyword evidence="4" id="KW-1185">Reference proteome</keyword>
<dbReference type="Gene3D" id="3.30.1780.10">
    <property type="entry name" value="ornithine cyclodeaminase, domain 1"/>
    <property type="match status" value="2"/>
</dbReference>
<dbReference type="InterPro" id="IPR036291">
    <property type="entry name" value="NAD(P)-bd_dom_sf"/>
</dbReference>
<dbReference type="PANTHER" id="PTHR13812:SF19">
    <property type="entry name" value="KETIMINE REDUCTASE MU-CRYSTALLIN"/>
    <property type="match status" value="1"/>
</dbReference>